<evidence type="ECO:0000313" key="5">
    <source>
        <dbReference type="EMBL" id="ELZ71819.1"/>
    </source>
</evidence>
<protein>
    <submittedName>
        <fullName evidence="5">Caffeoyl-CoA O-methyltransferase</fullName>
    </submittedName>
</protein>
<dbReference type="Pfam" id="PF01596">
    <property type="entry name" value="Methyltransf_3"/>
    <property type="match status" value="1"/>
</dbReference>
<dbReference type="Gene3D" id="3.40.50.150">
    <property type="entry name" value="Vaccinia Virus protein VP39"/>
    <property type="match status" value="1"/>
</dbReference>
<evidence type="ECO:0000256" key="3">
    <source>
        <dbReference type="ARBA" id="ARBA00022691"/>
    </source>
</evidence>
<dbReference type="InterPro" id="IPR002935">
    <property type="entry name" value="SAM_O-MeTrfase"/>
</dbReference>
<evidence type="ECO:0000256" key="1">
    <source>
        <dbReference type="ARBA" id="ARBA00022603"/>
    </source>
</evidence>
<name>M0GLS7_HALPT</name>
<dbReference type="PANTHER" id="PTHR43167">
    <property type="entry name" value="PUTATIVE (AFU_ORTHOLOGUE AFUA_6G01830)-RELATED"/>
    <property type="match status" value="1"/>
</dbReference>
<evidence type="ECO:0000256" key="4">
    <source>
        <dbReference type="SAM" id="MobiDB-lite"/>
    </source>
</evidence>
<feature type="region of interest" description="Disordered" evidence="4">
    <location>
        <begin position="28"/>
        <end position="50"/>
    </location>
</feature>
<evidence type="ECO:0000256" key="2">
    <source>
        <dbReference type="ARBA" id="ARBA00022679"/>
    </source>
</evidence>
<organism evidence="5 6">
    <name type="scientific">Haloferax prahovense (strain DSM 18310 / JCM 13924 / TL6)</name>
    <dbReference type="NCBI Taxonomy" id="1227461"/>
    <lineage>
        <taxon>Archaea</taxon>
        <taxon>Methanobacteriati</taxon>
        <taxon>Methanobacteriota</taxon>
        <taxon>Stenosarchaea group</taxon>
        <taxon>Halobacteria</taxon>
        <taxon>Halobacteriales</taxon>
        <taxon>Haloferacaceae</taxon>
        <taxon>Haloferax</taxon>
    </lineage>
</organism>
<evidence type="ECO:0000313" key="6">
    <source>
        <dbReference type="Proteomes" id="UP000011559"/>
    </source>
</evidence>
<sequence>MVEDVVCPYLSVRGSANRGAATDCGCDEDGRETARPTAADAVKAERKRARDRTHESGRCDRFYVARAPCFAMDILTDETRRFLAATAPEHDAVQAEMATYADEHGFPIIGPEAGGVLRVLAHLADAKRLFEFGSGFGYSATWFAEGMADDAELYLTEHDAHELDMARDFLDRAGLADRTTFLEGDALDLFEGVDGEFDLVLLDHQKHRYAEAFDLVADRVTEGGVVVADNVMRGPVDFGALTDWSEGKAEALDGADADTRGIAAFLDAVRADPRYETIVLPVGSGLAVSTRVE</sequence>
<dbReference type="SUPFAM" id="SSF53335">
    <property type="entry name" value="S-adenosyl-L-methionine-dependent methyltransferases"/>
    <property type="match status" value="1"/>
</dbReference>
<dbReference type="GO" id="GO:0032259">
    <property type="term" value="P:methylation"/>
    <property type="evidence" value="ECO:0007669"/>
    <property type="project" value="UniProtKB-KW"/>
</dbReference>
<proteinExistence type="predicted"/>
<reference evidence="5 6" key="1">
    <citation type="journal article" date="2014" name="PLoS Genet.">
        <title>Phylogenetically driven sequencing of extremely halophilic archaea reveals strategies for static and dynamic osmo-response.</title>
        <authorList>
            <person name="Becker E.A."/>
            <person name="Seitzer P.M."/>
            <person name="Tritt A."/>
            <person name="Larsen D."/>
            <person name="Krusor M."/>
            <person name="Yao A.I."/>
            <person name="Wu D."/>
            <person name="Madern D."/>
            <person name="Eisen J.A."/>
            <person name="Darling A.E."/>
            <person name="Facciotti M.T."/>
        </authorList>
    </citation>
    <scope>NUCLEOTIDE SEQUENCE [LARGE SCALE GENOMIC DNA]</scope>
    <source>
        <strain evidence="6">DSM 18310 / JCM 13924 / TL6</strain>
    </source>
</reference>
<gene>
    <name evidence="5" type="ORF">C457_07211</name>
</gene>
<dbReference type="PANTHER" id="PTHR43167:SF1">
    <property type="entry name" value="PUTATIVE (AFU_ORTHOLOGUE AFUA_6G01830)-RELATED"/>
    <property type="match status" value="1"/>
</dbReference>
<dbReference type="InterPro" id="IPR029063">
    <property type="entry name" value="SAM-dependent_MTases_sf"/>
</dbReference>
<keyword evidence="6" id="KW-1185">Reference proteome</keyword>
<dbReference type="EMBL" id="AOLG01000012">
    <property type="protein sequence ID" value="ELZ71819.1"/>
    <property type="molecule type" value="Genomic_DNA"/>
</dbReference>
<dbReference type="PROSITE" id="PS51682">
    <property type="entry name" value="SAM_OMT_I"/>
    <property type="match status" value="1"/>
</dbReference>
<dbReference type="CDD" id="cd02440">
    <property type="entry name" value="AdoMet_MTases"/>
    <property type="match status" value="1"/>
</dbReference>
<keyword evidence="2" id="KW-0808">Transferase</keyword>
<dbReference type="AlphaFoldDB" id="M0GLS7"/>
<dbReference type="PATRIC" id="fig|1227461.3.peg.1457"/>
<dbReference type="Proteomes" id="UP000011559">
    <property type="component" value="Unassembled WGS sequence"/>
</dbReference>
<keyword evidence="3" id="KW-0949">S-adenosyl-L-methionine</keyword>
<accession>M0GLS7</accession>
<dbReference type="GO" id="GO:0008171">
    <property type="term" value="F:O-methyltransferase activity"/>
    <property type="evidence" value="ECO:0007669"/>
    <property type="project" value="InterPro"/>
</dbReference>
<keyword evidence="1" id="KW-0489">Methyltransferase</keyword>
<comment type="caution">
    <text evidence="5">The sequence shown here is derived from an EMBL/GenBank/DDBJ whole genome shotgun (WGS) entry which is preliminary data.</text>
</comment>